<comment type="caution">
    <text evidence="1">The sequence shown here is derived from an EMBL/GenBank/DDBJ whole genome shotgun (WGS) entry which is preliminary data.</text>
</comment>
<dbReference type="Proteomes" id="UP001234297">
    <property type="component" value="Chromosome 3"/>
</dbReference>
<name>A0ACC2LPA3_PERAE</name>
<gene>
    <name evidence="1" type="ORF">MRB53_009503</name>
</gene>
<evidence type="ECO:0000313" key="2">
    <source>
        <dbReference type="Proteomes" id="UP001234297"/>
    </source>
</evidence>
<dbReference type="EMBL" id="CM056811">
    <property type="protein sequence ID" value="KAJ8635236.1"/>
    <property type="molecule type" value="Genomic_DNA"/>
</dbReference>
<evidence type="ECO:0000313" key="1">
    <source>
        <dbReference type="EMBL" id="KAJ8635236.1"/>
    </source>
</evidence>
<organism evidence="1 2">
    <name type="scientific">Persea americana</name>
    <name type="common">Avocado</name>
    <dbReference type="NCBI Taxonomy" id="3435"/>
    <lineage>
        <taxon>Eukaryota</taxon>
        <taxon>Viridiplantae</taxon>
        <taxon>Streptophyta</taxon>
        <taxon>Embryophyta</taxon>
        <taxon>Tracheophyta</taxon>
        <taxon>Spermatophyta</taxon>
        <taxon>Magnoliopsida</taxon>
        <taxon>Magnoliidae</taxon>
        <taxon>Laurales</taxon>
        <taxon>Lauraceae</taxon>
        <taxon>Persea</taxon>
    </lineage>
</organism>
<protein>
    <submittedName>
        <fullName evidence="1">Uncharacterized protein</fullName>
    </submittedName>
</protein>
<proteinExistence type="predicted"/>
<reference evidence="1 2" key="1">
    <citation type="journal article" date="2022" name="Hortic Res">
        <title>A haplotype resolved chromosomal level avocado genome allows analysis of novel avocado genes.</title>
        <authorList>
            <person name="Nath O."/>
            <person name="Fletcher S.J."/>
            <person name="Hayward A."/>
            <person name="Shaw L.M."/>
            <person name="Masouleh A.K."/>
            <person name="Furtado A."/>
            <person name="Henry R.J."/>
            <person name="Mitter N."/>
        </authorList>
    </citation>
    <scope>NUCLEOTIDE SEQUENCE [LARGE SCALE GENOMIC DNA]</scope>
    <source>
        <strain evidence="2">cv. Hass</strain>
    </source>
</reference>
<sequence>MHGPRRPFRPRAAAPPPLPRQNPNPYVYFQASVPFYRNPFHLFPNPNLSSTHLPHNPFIQNPGFQPPPSPQIRPTPPSNREETLEKIERAVGKVNRDLLAAGEGVSAWKVSQSALLVLEADSFGSLGFQLQEIPSLYRLIAIESKVNAFINCFVGVRMITSLHDLDIAICKNQGVDRFEDLGMGPLLRNPLVEHYFSVPKDATEIFKISSEDIISSLVDYMHICPGPEIRVEDFLNFIAKQKSVAVRERLGIRIRSLGMHITFIREAKKAEKLTLKRHLRAFKHTSDSIVSEKQVLDGRFNSISERMKLFSFVHEGKHIRFESSSSEDDNEHDVDNREDGGNDNDSKGWCLNSSQNKKNNDQRLSSCPYPSASEEMLRLGLKIDMDGQVSPASVGLKESEGRKSSGKKRKVEYQGSNPSIYKLQKTEKENESVQVLHTVVRNPSEVSKDKSQPGDTGNDDQEDSYDLKLTSDDIGKFIAMWKETCREHTVGEVFDKMLKFYKFTKGSRKLKLIFSSYPGIGLLNIAVTAIKRGMWDSLYDTFQAIGEIGSEDPSSTPYTEIMDVGPSSKRGSVSSNSEDIPILPQSITVDDIIKKITTYFDINHVMPSGGKLHLKDQISSFRKFRDCEEWLTQKFSAKVFGSLGYRDFTAFLEKHASMFPSEFHEGMTGDLEVSIVQLQLRELLSQALSALGKNVVTNKQQISAILRKQFPLISFQLRGSDPDEDFLDLISREKSSDVSRRVMFSVTLLGMRYNGCSMVQNASHLSEVSEMNTELGQTSGCLGSISDKDAIECLLKAPMLSDLCSWSHWDIIFAPSLGPLLEWLLNGFHGKELSCIVTNDGKLIRIESSATVDEFLEAALQGSSFHTALKLLSMLSLYGGVSNVPLSLLKCYTLQAFEVIIKNSMTSGVKINGVPLMHGRELSGLIVKARGFDSDPHSFGTPDTVAIADYTTKNELPESLYITNKSIGVASKFVLDCVAYLPSEFRSFAMDVLLSGLRSFTKDAPAVILRECNLPEQRIMLHDIGFCLGILEWVDDYHAFNSVAATATEIISKTSETLDPVFSMELKHAVTSTDNSLTTDGKMVTLEARPNLLDAHLETFTEVRAGKVSFEASGEIPGDSCVPLSLEDNQLQEDASCIIESIRREEFGLDPNLKFAESNLLKKQHARLGRALHCLSQELYSQDSHFLLELVQNADDNMYPENVEPALVFILQSTGVVVLNNEQGFSAHNIRALCDVGNSTKKGSNTGYIGQKGIGFKSVFRVTDAPEIHSNGFHVKFDASEGQIGLVLPTVVSPCDINFFTRQLSGEVDQTDSKSWNTCIVLPFRSKFKEGTGMSSIMSMFSDLHPSLLLFLHRLRCIKFRNMLDDSLTVMRKEILGDGIVKVSHGKDKMLWLMASQNLRASTIRPDVQTTEIAIAFTLQESNEGGYKPHLEQQPVFSFLPLRTYGLKFILQGDFILPSSREEVDGDSAWNQWLLSEFPALFVSAERAFCALPCFRENPGKAVTVYMSFVPLVGEVHGFFSRLPHMIISKLRMSNCLLLEGQNMQWVPPCRVLRGWNEQAHTLLPEDLLHQHLGVGYMSKDIILADPLAKALGIQDYGPDVLVKFISSMGHTNDGIKLMGLDWLSSWLDALYTTLSVQSSVHHPSLNSGKESDLINSLGKIPFIPLSDGSFGSLAEGPIWLTCDAFNSEAEHSSKDFPNLYAKLRTVNPVILSAVTVGTNSNEDTRVENVKQMLLRIGVQRLSAHEIIKIHILPAMSNYVVTCKDNHLMTEYLCFVMFHLHTTCPSCSFEREEVISELRNKAFVLTNYGYKHPSEVSIHFSKEFGNAIDISKLIDDNDVEWHVLDTIYLKHPSTQSLSSSLIKWREFFERLGVTDFVRVIRIEKKVADVLHNVFQNMKSDGYHSSTELIIEDWESPELIRGIHEYRWIASSIDEELHYPKDLFYDCEAVRSVLGAFAPYAVPQVKSKKFLNDIRFKTQVTLDDALMVLQYWKTCETTFRASVAQMSKFYTFIWDGIATSKGKVAREFRSGACIFVPFANKSRHGDVVSGLFLSPAEVYWDDPTGCVDRTKELVLWHTSINEILCNLSSISLPSEAADAVLRVLLKWADDLKSGVVEPEEILYLKESLLNLENTVLPTLSDKWVSLHPSFGILCWCDDEDLMKQFKYSKNLNFLYFGELKNDEKEMISAKISKLMQTIGVPALSEVVSREPVFYGMEDCTEKATLVNWALPYAQRYLYKVHPDAYFHLKQSGYEELSRLEVVGVEKLFYKHTVRGCNDTSKKRYDCSSLLQGNILYVTRDSDYHSIFLELSRFFLKGSAELHLANFLHMIVTMAELGSSEEHTEYFIVNSQKVPKLPDEEPVWTLSDVSHVHDEETFQPVHSLPTEQNSMKPKRKPEINSSWPPTDWKSAPDFHFAHVNRFKSKQRGAPSETAPKEYNDSEGSTHTEDWLVPADISGNWVLPDDSLDLMASASQDLAMEKSEPSIAGGWDTSDRQASSSSHQLRKPPASGGFLNPKAGSTLSRDQVCSSLRTKQAFITGRLGELLAYKYFIEKYGLAAVRWVNEEAETGLPYDIVIGEQDENKEYIEVKATKSTKKDWFLISTREWQFASERGNSFSIAHVILADEKNAKVTVFKNPLRLCQRGLLHLVVLMSGEQKESAVTT</sequence>
<accession>A0ACC2LPA3</accession>
<keyword evidence="2" id="KW-1185">Reference proteome</keyword>